<dbReference type="Proteomes" id="UP000215902">
    <property type="component" value="Unassembled WGS sequence"/>
</dbReference>
<reference evidence="2 3" key="1">
    <citation type="submission" date="2017-06" db="EMBL/GenBank/DDBJ databases">
        <title>A platform for efficient transgenesis in Macrostomum lignano, a flatworm model organism for stem cell research.</title>
        <authorList>
            <person name="Berezikov E."/>
        </authorList>
    </citation>
    <scope>NUCLEOTIDE SEQUENCE [LARGE SCALE GENOMIC DNA]</scope>
    <source>
        <strain evidence="2">DV1</strain>
        <tissue evidence="2">Whole organism</tissue>
    </source>
</reference>
<evidence type="ECO:0000256" key="1">
    <source>
        <dbReference type="SAM" id="Phobius"/>
    </source>
</evidence>
<proteinExistence type="predicted"/>
<keyword evidence="1" id="KW-0812">Transmembrane</keyword>
<accession>A0A267H7I2</accession>
<comment type="caution">
    <text evidence="2">The sequence shown here is derived from an EMBL/GenBank/DDBJ whole genome shotgun (WGS) entry which is preliminary data.</text>
</comment>
<sequence>MADEKWFTALSLAETFLLASTGLLLAVIAWRLWNWCDAWLSERRRRQQTGGHPATQLPMDHAAMLPLLAASQTSDEELEGFDHGNARADTGILRRCRLEATEETRLLNAYADVAETTEASRRGYRSMFSEEPGRRGLEKVLSSCASQQPLPVSPTARCSLFSEAIFMEQAMVPDRHAVTAFSEDPP</sequence>
<protein>
    <submittedName>
        <fullName evidence="2">Uncharacterized protein</fullName>
    </submittedName>
</protein>
<evidence type="ECO:0000313" key="2">
    <source>
        <dbReference type="EMBL" id="PAA93477.1"/>
    </source>
</evidence>
<name>A0A267H7I2_9PLAT</name>
<dbReference type="EMBL" id="NIVC01000027">
    <property type="protein sequence ID" value="PAA93477.1"/>
    <property type="molecule type" value="Genomic_DNA"/>
</dbReference>
<keyword evidence="1" id="KW-0472">Membrane</keyword>
<keyword evidence="3" id="KW-1185">Reference proteome</keyword>
<keyword evidence="1" id="KW-1133">Transmembrane helix</keyword>
<gene>
    <name evidence="2" type="ORF">BOX15_Mlig010580g1</name>
</gene>
<feature type="transmembrane region" description="Helical" evidence="1">
    <location>
        <begin position="6"/>
        <end position="33"/>
    </location>
</feature>
<dbReference type="AlphaFoldDB" id="A0A267H7I2"/>
<organism evidence="2 3">
    <name type="scientific">Macrostomum lignano</name>
    <dbReference type="NCBI Taxonomy" id="282301"/>
    <lineage>
        <taxon>Eukaryota</taxon>
        <taxon>Metazoa</taxon>
        <taxon>Spiralia</taxon>
        <taxon>Lophotrochozoa</taxon>
        <taxon>Platyhelminthes</taxon>
        <taxon>Rhabditophora</taxon>
        <taxon>Macrostomorpha</taxon>
        <taxon>Macrostomida</taxon>
        <taxon>Macrostomidae</taxon>
        <taxon>Macrostomum</taxon>
    </lineage>
</organism>
<evidence type="ECO:0000313" key="3">
    <source>
        <dbReference type="Proteomes" id="UP000215902"/>
    </source>
</evidence>